<dbReference type="GO" id="GO:0004519">
    <property type="term" value="F:endonuclease activity"/>
    <property type="evidence" value="ECO:0007669"/>
    <property type="project" value="UniProtKB-KW"/>
</dbReference>
<proteinExistence type="predicted"/>
<keyword evidence="2" id="KW-0255">Endonuclease</keyword>
<dbReference type="CDD" id="cd00085">
    <property type="entry name" value="HNHc"/>
    <property type="match status" value="1"/>
</dbReference>
<keyword evidence="3" id="KW-1185">Reference proteome</keyword>
<dbReference type="Gene3D" id="1.10.30.50">
    <property type="match status" value="1"/>
</dbReference>
<accession>A0A494UWR2</accession>
<feature type="domain" description="HNH nuclease" evidence="1">
    <location>
        <begin position="22"/>
        <end position="85"/>
    </location>
</feature>
<dbReference type="EMBL" id="CP023407">
    <property type="protein sequence ID" value="AYL36896.1"/>
    <property type="molecule type" value="Genomic_DNA"/>
</dbReference>
<evidence type="ECO:0000313" key="2">
    <source>
        <dbReference type="EMBL" id="AYL36896.1"/>
    </source>
</evidence>
<keyword evidence="2" id="KW-0540">Nuclease</keyword>
<dbReference type="InterPro" id="IPR003615">
    <property type="entry name" value="HNH_nuc"/>
</dbReference>
<keyword evidence="2" id="KW-0378">Hydrolase</keyword>
<reference evidence="2 3" key="1">
    <citation type="submission" date="2017-09" db="EMBL/GenBank/DDBJ databases">
        <authorList>
            <person name="Zhang H."/>
            <person name="Hu S."/>
            <person name="Xu J."/>
            <person name="He Z."/>
        </authorList>
    </citation>
    <scope>NUCLEOTIDE SEQUENCE [LARGE SCALE GENOMIC DNA]</scope>
    <source>
        <strain evidence="2 3">TXX3120</strain>
    </source>
</reference>
<name>A0A494UWR2_9ACTN</name>
<dbReference type="AlphaFoldDB" id="A0A494UWR2"/>
<dbReference type="KEGG" id="sfug:CNQ36_16610"/>
<organism evidence="2 3">
    <name type="scientific">Streptomyces fungicidicus</name>
    <dbReference type="NCBI Taxonomy" id="68203"/>
    <lineage>
        <taxon>Bacteria</taxon>
        <taxon>Bacillati</taxon>
        <taxon>Actinomycetota</taxon>
        <taxon>Actinomycetes</taxon>
        <taxon>Kitasatosporales</taxon>
        <taxon>Streptomycetaceae</taxon>
        <taxon>Streptomyces</taxon>
    </lineage>
</organism>
<evidence type="ECO:0000259" key="1">
    <source>
        <dbReference type="Pfam" id="PF13391"/>
    </source>
</evidence>
<protein>
    <submittedName>
        <fullName evidence="2">HNH endonuclease</fullName>
    </submittedName>
</protein>
<dbReference type="Pfam" id="PF13391">
    <property type="entry name" value="HNH_2"/>
    <property type="match status" value="1"/>
</dbReference>
<dbReference type="Proteomes" id="UP000282170">
    <property type="component" value="Chromosome"/>
</dbReference>
<gene>
    <name evidence="2" type="ORF">CNQ36_16610</name>
</gene>
<sequence length="265" mass="29549">MPRMGVSEKTRKIVWAEAGGRCSICRGEVITPGTDCDDPSVFGEEAHIVARSKGGPRAGDLDDASKHSHTNLLLLCSRHHKQVDDQPAHFTVERLREIKEQHAAWVRRSLDDGASGGVKLVPDPAFPQPRALALITRGNPLWNMIKTSVAFEYALPDGLPDDEESLIVEFLDLLRDYLDIAPELHSVRDNRDAEKTLEGYVHELAERDFLVGAYVRHLLYVDGRGDPLAWPMLRVEVLPTSVAVITDQAGRPYTTERSEEQLAEE</sequence>
<evidence type="ECO:0000313" key="3">
    <source>
        <dbReference type="Proteomes" id="UP000282170"/>
    </source>
</evidence>